<dbReference type="PANTHER" id="PTHR34477">
    <property type="entry name" value="UPF0213 PROTEIN YHBQ"/>
    <property type="match status" value="1"/>
</dbReference>
<accession>A0A4V3IYE4</accession>
<comment type="caution">
    <text evidence="3">The sequence shown here is derived from an EMBL/GenBank/DDBJ whole genome shotgun (WGS) entry which is preliminary data.</text>
</comment>
<dbReference type="Proteomes" id="UP000297454">
    <property type="component" value="Unassembled WGS sequence"/>
</dbReference>
<dbReference type="PANTHER" id="PTHR34477:SF1">
    <property type="entry name" value="UPF0213 PROTEIN YHBQ"/>
    <property type="match status" value="1"/>
</dbReference>
<dbReference type="OrthoDB" id="9807770at2"/>
<dbReference type="InterPro" id="IPR050190">
    <property type="entry name" value="UPF0213_domain"/>
</dbReference>
<dbReference type="EMBL" id="SCFR01000004">
    <property type="protein sequence ID" value="TFF67124.1"/>
    <property type="molecule type" value="Genomic_DNA"/>
</dbReference>
<comment type="similarity">
    <text evidence="1">Belongs to the UPF0213 family.</text>
</comment>
<evidence type="ECO:0000256" key="1">
    <source>
        <dbReference type="ARBA" id="ARBA00007435"/>
    </source>
</evidence>
<feature type="domain" description="GIY-YIG" evidence="2">
    <location>
        <begin position="1"/>
        <end position="76"/>
    </location>
</feature>
<dbReference type="Gene3D" id="3.40.1440.10">
    <property type="entry name" value="GIY-YIG endonuclease"/>
    <property type="match status" value="1"/>
</dbReference>
<keyword evidence="4" id="KW-1185">Reference proteome</keyword>
<evidence type="ECO:0000313" key="4">
    <source>
        <dbReference type="Proteomes" id="UP000297454"/>
    </source>
</evidence>
<dbReference type="SMART" id="SM00465">
    <property type="entry name" value="GIYc"/>
    <property type="match status" value="1"/>
</dbReference>
<dbReference type="CDD" id="cd10456">
    <property type="entry name" value="GIY-YIG_UPF0213"/>
    <property type="match status" value="1"/>
</dbReference>
<evidence type="ECO:0000313" key="3">
    <source>
        <dbReference type="EMBL" id="TFF67124.1"/>
    </source>
</evidence>
<dbReference type="Pfam" id="PF01541">
    <property type="entry name" value="GIY-YIG"/>
    <property type="match status" value="1"/>
</dbReference>
<name>A0A4V3IYE4_9FIRM</name>
<proteinExistence type="inferred from homology"/>
<dbReference type="InterPro" id="IPR035901">
    <property type="entry name" value="GIY-YIG_endonuc_sf"/>
</dbReference>
<dbReference type="AlphaFoldDB" id="A0A4V3IYE4"/>
<reference evidence="3 4" key="1">
    <citation type="submission" date="2019-01" db="EMBL/GenBank/DDBJ databases">
        <title>Draft Genome Sequences of Helcococcus ovis Strains Isolated from the Uterus and Vagina of Dairy Cows with Metritis.</title>
        <authorList>
            <person name="Cunha F."/>
            <person name="Jeon S.J."/>
            <person name="Kutzer P."/>
            <person name="Galvao K.N."/>
        </authorList>
    </citation>
    <scope>NUCLEOTIDE SEQUENCE [LARGE SCALE GENOMIC DNA]</scope>
    <source>
        <strain evidence="3 4">KG-37</strain>
    </source>
</reference>
<sequence length="90" mass="10814">MSNYVYILKCSDDSYYTGYTNNLENRIKKHNNKKASKYTRIRVPVKYVFIKKCIDKIEATKFEYKIKQLPRIKKEKLIKGLISLEELFNI</sequence>
<dbReference type="GeneID" id="97030832"/>
<dbReference type="SUPFAM" id="SSF82771">
    <property type="entry name" value="GIY-YIG endonuclease"/>
    <property type="match status" value="1"/>
</dbReference>
<protein>
    <submittedName>
        <fullName evidence="3">GIY-YIG nuclease family protein</fullName>
    </submittedName>
</protein>
<evidence type="ECO:0000259" key="2">
    <source>
        <dbReference type="PROSITE" id="PS50164"/>
    </source>
</evidence>
<dbReference type="RefSeq" id="WP_134710604.1">
    <property type="nucleotide sequence ID" value="NZ_CP119081.1"/>
</dbReference>
<dbReference type="InterPro" id="IPR000305">
    <property type="entry name" value="GIY-YIG_endonuc"/>
</dbReference>
<organism evidence="3 4">
    <name type="scientific">Helcococcus ovis</name>
    <dbReference type="NCBI Taxonomy" id="72026"/>
    <lineage>
        <taxon>Bacteria</taxon>
        <taxon>Bacillati</taxon>
        <taxon>Bacillota</taxon>
        <taxon>Tissierellia</taxon>
        <taxon>Tissierellales</taxon>
        <taxon>Peptoniphilaceae</taxon>
        <taxon>Helcococcus</taxon>
    </lineage>
</organism>
<dbReference type="PROSITE" id="PS50164">
    <property type="entry name" value="GIY_YIG"/>
    <property type="match status" value="1"/>
</dbReference>
<gene>
    <name evidence="3" type="ORF">EQF91_01860</name>
</gene>